<proteinExistence type="predicted"/>
<dbReference type="RefSeq" id="WP_280318578.1">
    <property type="nucleotide sequence ID" value="NZ_CP118605.1"/>
</dbReference>
<name>A0ABY8NB25_9GAMM</name>
<dbReference type="EMBL" id="CP118605">
    <property type="protein sequence ID" value="WGL15609.1"/>
    <property type="molecule type" value="Genomic_DNA"/>
</dbReference>
<organism evidence="2 3">
    <name type="scientific">Microbulbifer bruguierae</name>
    <dbReference type="NCBI Taxonomy" id="3029061"/>
    <lineage>
        <taxon>Bacteria</taxon>
        <taxon>Pseudomonadati</taxon>
        <taxon>Pseudomonadota</taxon>
        <taxon>Gammaproteobacteria</taxon>
        <taxon>Cellvibrionales</taxon>
        <taxon>Microbulbiferaceae</taxon>
        <taxon>Microbulbifer</taxon>
    </lineage>
</organism>
<evidence type="ECO:0000256" key="1">
    <source>
        <dbReference type="SAM" id="MobiDB-lite"/>
    </source>
</evidence>
<feature type="compositionally biased region" description="Polar residues" evidence="1">
    <location>
        <begin position="46"/>
        <end position="64"/>
    </location>
</feature>
<gene>
    <name evidence="2" type="ORF">PVT68_12605</name>
</gene>
<evidence type="ECO:0000313" key="2">
    <source>
        <dbReference type="EMBL" id="WGL15609.1"/>
    </source>
</evidence>
<reference evidence="2 3" key="1">
    <citation type="submission" date="2023-02" db="EMBL/GenBank/DDBJ databases">
        <title>Description and genomic characterization of Microbulbifer bruguierae sp. nov., isolated from the sediment of mangrove plant Bruguiera sexangula.</title>
        <authorList>
            <person name="Long M."/>
        </authorList>
    </citation>
    <scope>NUCLEOTIDE SEQUENCE [LARGE SCALE GENOMIC DNA]</scope>
    <source>
        <strain evidence="2 3">H12</strain>
    </source>
</reference>
<keyword evidence="3" id="KW-1185">Reference proteome</keyword>
<feature type="region of interest" description="Disordered" evidence="1">
    <location>
        <begin position="43"/>
        <end position="71"/>
    </location>
</feature>
<protein>
    <submittedName>
        <fullName evidence="2">LamG domain-containing protein</fullName>
    </submittedName>
</protein>
<sequence length="851" mass="91346">MKNTSALQNPNQRRRREAKVELRKLVLISGILGSAFLSACSGGSGQSTEELPNTNPDTGDTSYSGPAPENEDVQNYKRYIWDNLAAENRCGSCHIEGNQSPRFVRGDDINLAHSEGRDLVNLSSPADSRFVTKVASGHNCWLASADACAEIITNYIEEWAAAAGSVVSTITLTPPPERDVGASKSFPASSGGFATTVYPVLVKYCANCHNEDSDTAQQPYFASSDVDQAYEASKARMDLDNPENSRFVVRLGADYHNCWSNCSEDADIMAAAIRNFVDGIEVTEVDPNWVISKALYLTDGVVASGGGRIENNAIALYEFKSGSGTTAYDTSGINPAIDLTLIDDVEWLGSWGIQLNGGKAQAATATSKRLYDTLSGTGEYTIEAWVAPANVVQEGPARIVSYSGGNDIRNFTLGQAMYNYTFQNRNDASTNADGMPALITDDMAERVQATLQHVVATFDPINGRRLYVNGEYTGDADPVDTGLLSTWDDTFALVLGSEVSGDNVWQGSVRLLAIHSRALSAEDIFTNYEAGVGEKYLLLFKVEEQTGVPQGYVMFEVQQYDNYGYLFSEPKFITLESGVTPDGIAIQGMRIGINGREAVVGQSWANLDTTVSAGEYDPESGQKLSPLGTIISLEKGPTADEFFLTFERLGSEEFVRVEATPAAPASPADLTPQPRIGIRRFEQINAALSAASGISSAHPAVMETWEKVKQQLPVESDVRGFLAAQQMGITQLAVKYCSALVDDSSARASYFPGFDFSASAAEAFNSDDKRNQIIAPLLEKLLGRPITWPEAVGGHTAQLATAPDETAVRAELNGLIETMTACGGSCSANRTATTVKATCAAAMGSAMILIH</sequence>
<evidence type="ECO:0000313" key="3">
    <source>
        <dbReference type="Proteomes" id="UP001236500"/>
    </source>
</evidence>
<dbReference type="InterPro" id="IPR013320">
    <property type="entry name" value="ConA-like_dom_sf"/>
</dbReference>
<dbReference type="SUPFAM" id="SSF49899">
    <property type="entry name" value="Concanavalin A-like lectins/glucanases"/>
    <property type="match status" value="1"/>
</dbReference>
<dbReference type="Pfam" id="PF13385">
    <property type="entry name" value="Laminin_G_3"/>
    <property type="match status" value="1"/>
</dbReference>
<dbReference type="Gene3D" id="2.60.120.200">
    <property type="match status" value="1"/>
</dbReference>
<dbReference type="Proteomes" id="UP001236500">
    <property type="component" value="Chromosome"/>
</dbReference>
<accession>A0ABY8NB25</accession>